<evidence type="ECO:0000256" key="1">
    <source>
        <dbReference type="SAM" id="SignalP"/>
    </source>
</evidence>
<accession>B1KHA9</accession>
<name>B1KHA9_SHEWM</name>
<dbReference type="KEGG" id="swd:Swoo_1124"/>
<feature type="chain" id="PRO_5002767352" evidence="1">
    <location>
        <begin position="19"/>
        <end position="294"/>
    </location>
</feature>
<sequence precursor="true">MKKLLLCTLCAISPFAYSSSNDVLYLHYDEVLDGATDYQKQLKLNIDLSGNTVIGKTAAGELISGRVENTDSQYIGSGDKPRFQFEIHQGETRNWYFGQVDGKYWEGVWFGANGEKGDFSLYTDLLTKEVPQFENIIAYYADEVFNFGGNNSHNSLNSSFLVDSDSLEPHFTNLEHFDTSQGLFLQADVLHGNLPMSFYMDFEKPMGMKTFRLGSYNNGEGTRLRTFTFDIWKHGEWETVGSFEFAPIYAPSYQRQEFNLPRMVYADRIRISATATDDYTNGSKVLMWGLSFKR</sequence>
<dbReference type="HOGENOM" id="CLU_949617_0_0_6"/>
<reference evidence="2 3" key="1">
    <citation type="submission" date="2008-02" db="EMBL/GenBank/DDBJ databases">
        <title>Complete sequence of Shewanella woodyi ATCC 51908.</title>
        <authorList>
            <consortium name="US DOE Joint Genome Institute"/>
            <person name="Copeland A."/>
            <person name="Lucas S."/>
            <person name="Lapidus A."/>
            <person name="Glavina del Rio T."/>
            <person name="Dalin E."/>
            <person name="Tice H."/>
            <person name="Bruce D."/>
            <person name="Goodwin L."/>
            <person name="Pitluck S."/>
            <person name="Sims D."/>
            <person name="Brettin T."/>
            <person name="Detter J.C."/>
            <person name="Han C."/>
            <person name="Kuske C.R."/>
            <person name="Schmutz J."/>
            <person name="Larimer F."/>
            <person name="Land M."/>
            <person name="Hauser L."/>
            <person name="Kyrpides N."/>
            <person name="Lykidis A."/>
            <person name="Zhao J.-S."/>
            <person name="Richardson P."/>
        </authorList>
    </citation>
    <scope>NUCLEOTIDE SEQUENCE [LARGE SCALE GENOMIC DNA]</scope>
    <source>
        <strain evidence="3">ATCC 51908 / MS32</strain>
    </source>
</reference>
<protein>
    <submittedName>
        <fullName evidence="2">Uncharacterized protein</fullName>
    </submittedName>
</protein>
<evidence type="ECO:0000313" key="3">
    <source>
        <dbReference type="Proteomes" id="UP000002168"/>
    </source>
</evidence>
<evidence type="ECO:0000313" key="2">
    <source>
        <dbReference type="EMBL" id="ACA85417.1"/>
    </source>
</evidence>
<dbReference type="EMBL" id="CP000961">
    <property type="protein sequence ID" value="ACA85417.1"/>
    <property type="molecule type" value="Genomic_DNA"/>
</dbReference>
<dbReference type="AlphaFoldDB" id="B1KHA9"/>
<keyword evidence="1" id="KW-0732">Signal</keyword>
<proteinExistence type="predicted"/>
<organism evidence="2 3">
    <name type="scientific">Shewanella woodyi (strain ATCC 51908 / MS32)</name>
    <dbReference type="NCBI Taxonomy" id="392500"/>
    <lineage>
        <taxon>Bacteria</taxon>
        <taxon>Pseudomonadati</taxon>
        <taxon>Pseudomonadota</taxon>
        <taxon>Gammaproteobacteria</taxon>
        <taxon>Alteromonadales</taxon>
        <taxon>Shewanellaceae</taxon>
        <taxon>Shewanella</taxon>
    </lineage>
</organism>
<gene>
    <name evidence="2" type="ordered locus">Swoo_1124</name>
</gene>
<dbReference type="Proteomes" id="UP000002168">
    <property type="component" value="Chromosome"/>
</dbReference>
<dbReference type="RefSeq" id="WP_012323763.1">
    <property type="nucleotide sequence ID" value="NC_010506.1"/>
</dbReference>
<keyword evidence="3" id="KW-1185">Reference proteome</keyword>
<dbReference type="STRING" id="392500.Swoo_1124"/>
<feature type="signal peptide" evidence="1">
    <location>
        <begin position="1"/>
        <end position="18"/>
    </location>
</feature>
<dbReference type="eggNOG" id="ENOG5031HY8">
    <property type="taxonomic scope" value="Bacteria"/>
</dbReference>